<dbReference type="Pfam" id="PF00270">
    <property type="entry name" value="DEAD"/>
    <property type="match status" value="1"/>
</dbReference>
<dbReference type="InterPro" id="IPR014001">
    <property type="entry name" value="Helicase_ATP-bd"/>
</dbReference>
<dbReference type="EMBL" id="MU620968">
    <property type="protein sequence ID" value="KAI8575829.1"/>
    <property type="molecule type" value="Genomic_DNA"/>
</dbReference>
<dbReference type="CDD" id="cd18787">
    <property type="entry name" value="SF2_C_DEAD"/>
    <property type="match status" value="1"/>
</dbReference>
<feature type="domain" description="Helicase C-terminal" evidence="18">
    <location>
        <begin position="284"/>
        <end position="440"/>
    </location>
</feature>
<dbReference type="Pfam" id="PF00271">
    <property type="entry name" value="Helicase_C"/>
    <property type="match status" value="1"/>
</dbReference>
<comment type="similarity">
    <text evidence="11">Belongs to the DEAD box helicase family. DDX19/DBP5 subfamily.</text>
</comment>
<keyword evidence="8 16" id="KW-0067">ATP-binding</keyword>
<dbReference type="GO" id="GO:0005737">
    <property type="term" value="C:cytoplasm"/>
    <property type="evidence" value="ECO:0007669"/>
    <property type="project" value="UniProtKB-SubCell"/>
</dbReference>
<evidence type="ECO:0000256" key="5">
    <source>
        <dbReference type="ARBA" id="ARBA00022741"/>
    </source>
</evidence>
<dbReference type="Proteomes" id="UP001206595">
    <property type="component" value="Unassembled WGS sequence"/>
</dbReference>
<dbReference type="InterPro" id="IPR014014">
    <property type="entry name" value="RNA_helicase_DEAD_Q_motif"/>
</dbReference>
<dbReference type="FunFam" id="3.40.50.300:FF:000318">
    <property type="entry name" value="ATP-dependent RNA helicase DDX19B"/>
    <property type="match status" value="1"/>
</dbReference>
<proteinExistence type="inferred from homology"/>
<sequence length="440" mass="49536">MDNADDSLTLKLSNLQNATADENYSNLIESSHVVQVKLADLQANPDSPLYSAKSFDQLGLNSELLKGLYNMKFTRPSKIQERALPLLLANPPRNMIGQSQSGTGKTAAFVLTMLSRIDPEIKAPQAICLAPTRELVRQILDVASQMGKFTNISMAAAVKDTYKRNAKMEAQLIVGTPGTTMDLTQRRQLETRHVRIFVLDEADNMLDQNGLGDHSIRVRNMMPKTCQIVLFSATFPEIVRSFAVRFAPNADEIALRQEELSVDGIKQFYMDCNSVEHKYEVLCSLYNLLTISQSIIFCRRKDTADEIARRMTADGHSVVSLHGSLDSEERDAVMDAFREGHSKVLITTNVVARGIDILQVTLVINYDMPLTKEGRPDAETYLHRIGRTGRFGRTGVSINFVHDHDSWQQMHEMETIFQRPITMVPTDDWEEVEKLLKKAM</sequence>
<evidence type="ECO:0000256" key="2">
    <source>
        <dbReference type="ARBA" id="ARBA00004496"/>
    </source>
</evidence>
<name>A0AAD5E304_UMBRA</name>
<feature type="domain" description="Helicase ATP-binding" evidence="17">
    <location>
        <begin position="86"/>
        <end position="253"/>
    </location>
</feature>
<evidence type="ECO:0000256" key="10">
    <source>
        <dbReference type="ARBA" id="ARBA00023242"/>
    </source>
</evidence>
<keyword evidence="6 16" id="KW-0378">Hydrolase</keyword>
<reference evidence="20" key="1">
    <citation type="submission" date="2021-06" db="EMBL/GenBank/DDBJ databases">
        <authorList>
            <consortium name="DOE Joint Genome Institute"/>
            <person name="Mondo S.J."/>
            <person name="Amses K.R."/>
            <person name="Simmons D.R."/>
            <person name="Longcore J.E."/>
            <person name="Seto K."/>
            <person name="Alves G.H."/>
            <person name="Bonds A.E."/>
            <person name="Quandt C.A."/>
            <person name="Davis W.J."/>
            <person name="Chang Y."/>
            <person name="Letcher P.M."/>
            <person name="Powell M.J."/>
            <person name="Kuo A."/>
            <person name="Labutti K."/>
            <person name="Pangilinan J."/>
            <person name="Andreopoulos W."/>
            <person name="Tritt A."/>
            <person name="Riley R."/>
            <person name="Hundley H."/>
            <person name="Johnson J."/>
            <person name="Lipzen A."/>
            <person name="Barry K."/>
            <person name="Berbee M.L."/>
            <person name="Buchler N.E."/>
            <person name="Grigoriev I.V."/>
            <person name="Spatafora J.W."/>
            <person name="Stajich J.E."/>
            <person name="James T.Y."/>
        </authorList>
    </citation>
    <scope>NUCLEOTIDE SEQUENCE</scope>
    <source>
        <strain evidence="20">AG</strain>
    </source>
</reference>
<dbReference type="GO" id="GO:0003723">
    <property type="term" value="F:RNA binding"/>
    <property type="evidence" value="ECO:0007669"/>
    <property type="project" value="UniProtKB-KW"/>
</dbReference>
<dbReference type="GO" id="GO:0003724">
    <property type="term" value="F:RNA helicase activity"/>
    <property type="evidence" value="ECO:0007669"/>
    <property type="project" value="UniProtKB-EC"/>
</dbReference>
<dbReference type="AlphaFoldDB" id="A0AAD5E304"/>
<dbReference type="SMART" id="SM00487">
    <property type="entry name" value="DEXDc"/>
    <property type="match status" value="1"/>
</dbReference>
<evidence type="ECO:0000256" key="14">
    <source>
        <dbReference type="ARBA" id="ARBA00047984"/>
    </source>
</evidence>
<dbReference type="PROSITE" id="PS51192">
    <property type="entry name" value="HELICASE_ATP_BIND_1"/>
    <property type="match status" value="1"/>
</dbReference>
<evidence type="ECO:0000259" key="18">
    <source>
        <dbReference type="PROSITE" id="PS51194"/>
    </source>
</evidence>
<dbReference type="SUPFAM" id="SSF52540">
    <property type="entry name" value="P-loop containing nucleoside triphosphate hydrolases"/>
    <property type="match status" value="1"/>
</dbReference>
<dbReference type="SMART" id="SM00490">
    <property type="entry name" value="HELICc"/>
    <property type="match status" value="1"/>
</dbReference>
<evidence type="ECO:0000259" key="19">
    <source>
        <dbReference type="PROSITE" id="PS51195"/>
    </source>
</evidence>
<keyword evidence="5 16" id="KW-0547">Nucleotide-binding</keyword>
<dbReference type="GO" id="GO:0005524">
    <property type="term" value="F:ATP binding"/>
    <property type="evidence" value="ECO:0007669"/>
    <property type="project" value="UniProtKB-KW"/>
</dbReference>
<keyword evidence="21" id="KW-1185">Reference proteome</keyword>
<dbReference type="GO" id="GO:0016787">
    <property type="term" value="F:hydrolase activity"/>
    <property type="evidence" value="ECO:0007669"/>
    <property type="project" value="UniProtKB-KW"/>
</dbReference>
<evidence type="ECO:0000256" key="11">
    <source>
        <dbReference type="ARBA" id="ARBA00038143"/>
    </source>
</evidence>
<evidence type="ECO:0000259" key="17">
    <source>
        <dbReference type="PROSITE" id="PS51192"/>
    </source>
</evidence>
<evidence type="ECO:0000256" key="13">
    <source>
        <dbReference type="ARBA" id="ARBA00039604"/>
    </source>
</evidence>
<dbReference type="PANTHER" id="PTHR47958">
    <property type="entry name" value="ATP-DEPENDENT RNA HELICASE DBP3"/>
    <property type="match status" value="1"/>
</dbReference>
<evidence type="ECO:0000256" key="7">
    <source>
        <dbReference type="ARBA" id="ARBA00022806"/>
    </source>
</evidence>
<evidence type="ECO:0000256" key="15">
    <source>
        <dbReference type="PROSITE-ProRule" id="PRU00552"/>
    </source>
</evidence>
<evidence type="ECO:0000256" key="1">
    <source>
        <dbReference type="ARBA" id="ARBA00004335"/>
    </source>
</evidence>
<feature type="domain" description="DEAD-box RNA helicase Q" evidence="19">
    <location>
        <begin position="53"/>
        <end position="81"/>
    </location>
</feature>
<evidence type="ECO:0000256" key="8">
    <source>
        <dbReference type="ARBA" id="ARBA00022840"/>
    </source>
</evidence>
<dbReference type="Gene3D" id="3.40.50.300">
    <property type="entry name" value="P-loop containing nucleotide triphosphate hydrolases"/>
    <property type="match status" value="2"/>
</dbReference>
<evidence type="ECO:0000256" key="4">
    <source>
        <dbReference type="ARBA" id="ARBA00022490"/>
    </source>
</evidence>
<dbReference type="InterPro" id="IPR027417">
    <property type="entry name" value="P-loop_NTPase"/>
</dbReference>
<dbReference type="GO" id="GO:0031965">
    <property type="term" value="C:nuclear membrane"/>
    <property type="evidence" value="ECO:0007669"/>
    <property type="project" value="UniProtKB-SubCell"/>
</dbReference>
<keyword evidence="9" id="KW-0694">RNA-binding</keyword>
<dbReference type="PROSITE" id="PS00039">
    <property type="entry name" value="DEAD_ATP_HELICASE"/>
    <property type="match status" value="1"/>
</dbReference>
<evidence type="ECO:0000313" key="21">
    <source>
        <dbReference type="Proteomes" id="UP001206595"/>
    </source>
</evidence>
<dbReference type="RefSeq" id="XP_051440833.1">
    <property type="nucleotide sequence ID" value="XM_051592043.1"/>
</dbReference>
<dbReference type="EC" id="3.6.4.13" evidence="3"/>
<evidence type="ECO:0000256" key="3">
    <source>
        <dbReference type="ARBA" id="ARBA00012552"/>
    </source>
</evidence>
<dbReference type="InterPro" id="IPR000629">
    <property type="entry name" value="RNA-helicase_DEAD-box_CS"/>
</dbReference>
<evidence type="ECO:0000256" key="12">
    <source>
        <dbReference type="ARBA" id="ARBA00039326"/>
    </source>
</evidence>
<gene>
    <name evidence="20" type="ORF">K450DRAFT_259737</name>
</gene>
<accession>A0AAD5E304</accession>
<reference evidence="20" key="2">
    <citation type="journal article" date="2022" name="Proc. Natl. Acad. Sci. U.S.A.">
        <title>Diploid-dominant life cycles characterize the early evolution of Fungi.</title>
        <authorList>
            <person name="Amses K.R."/>
            <person name="Simmons D.R."/>
            <person name="Longcore J.E."/>
            <person name="Mondo S.J."/>
            <person name="Seto K."/>
            <person name="Jeronimo G.H."/>
            <person name="Bonds A.E."/>
            <person name="Quandt C.A."/>
            <person name="Davis W.J."/>
            <person name="Chang Y."/>
            <person name="Federici B.A."/>
            <person name="Kuo A."/>
            <person name="LaButti K."/>
            <person name="Pangilinan J."/>
            <person name="Andreopoulos W."/>
            <person name="Tritt A."/>
            <person name="Riley R."/>
            <person name="Hundley H."/>
            <person name="Johnson J."/>
            <person name="Lipzen A."/>
            <person name="Barry K."/>
            <person name="Lang B.F."/>
            <person name="Cuomo C.A."/>
            <person name="Buchler N.E."/>
            <person name="Grigoriev I.V."/>
            <person name="Spatafora J.W."/>
            <person name="Stajich J.E."/>
            <person name="James T.Y."/>
        </authorList>
    </citation>
    <scope>NUCLEOTIDE SEQUENCE</scope>
    <source>
        <strain evidence="20">AG</strain>
    </source>
</reference>
<comment type="catalytic activity">
    <reaction evidence="14">
        <text>ATP + H2O = ADP + phosphate + H(+)</text>
        <dbReference type="Rhea" id="RHEA:13065"/>
        <dbReference type="ChEBI" id="CHEBI:15377"/>
        <dbReference type="ChEBI" id="CHEBI:15378"/>
        <dbReference type="ChEBI" id="CHEBI:30616"/>
        <dbReference type="ChEBI" id="CHEBI:43474"/>
        <dbReference type="ChEBI" id="CHEBI:456216"/>
        <dbReference type="EC" id="3.6.4.13"/>
    </reaction>
</comment>
<dbReference type="GeneID" id="75917386"/>
<keyword evidence="4" id="KW-0963">Cytoplasm</keyword>
<dbReference type="InterPro" id="IPR011545">
    <property type="entry name" value="DEAD/DEAH_box_helicase_dom"/>
</dbReference>
<evidence type="ECO:0000256" key="6">
    <source>
        <dbReference type="ARBA" id="ARBA00022801"/>
    </source>
</evidence>
<evidence type="ECO:0000256" key="16">
    <source>
        <dbReference type="RuleBase" id="RU000492"/>
    </source>
</evidence>
<comment type="caution">
    <text evidence="20">The sequence shown here is derived from an EMBL/GenBank/DDBJ whole genome shotgun (WGS) entry which is preliminary data.</text>
</comment>
<dbReference type="InterPro" id="IPR001650">
    <property type="entry name" value="Helicase_C-like"/>
</dbReference>
<dbReference type="FunFam" id="3.40.50.300:FF:000849">
    <property type="entry name" value="ATP-dependent RNA helicase DBP5"/>
    <property type="match status" value="1"/>
</dbReference>
<comment type="subcellular location">
    <subcellularLocation>
        <location evidence="2">Cytoplasm</location>
    </subcellularLocation>
    <subcellularLocation>
        <location evidence="1">Nucleus membrane</location>
        <topology evidence="1">Peripheral membrane protein</topology>
        <orientation evidence="1">Cytoplasmic side</orientation>
    </subcellularLocation>
</comment>
<dbReference type="PROSITE" id="PS51195">
    <property type="entry name" value="Q_MOTIF"/>
    <property type="match status" value="1"/>
</dbReference>
<dbReference type="PROSITE" id="PS51194">
    <property type="entry name" value="HELICASE_CTER"/>
    <property type="match status" value="1"/>
</dbReference>
<keyword evidence="10" id="KW-0539">Nucleus</keyword>
<protein>
    <recommendedName>
        <fullName evidence="12">ATP-dependent RNA helicase DBP5</fullName>
        <ecNumber evidence="3">3.6.4.13</ecNumber>
    </recommendedName>
    <alternativeName>
        <fullName evidence="13">ATP-dependent RNA helicase dbp5</fullName>
    </alternativeName>
</protein>
<organism evidence="20 21">
    <name type="scientific">Umbelopsis ramanniana AG</name>
    <dbReference type="NCBI Taxonomy" id="1314678"/>
    <lineage>
        <taxon>Eukaryota</taxon>
        <taxon>Fungi</taxon>
        <taxon>Fungi incertae sedis</taxon>
        <taxon>Mucoromycota</taxon>
        <taxon>Mucoromycotina</taxon>
        <taxon>Umbelopsidomycetes</taxon>
        <taxon>Umbelopsidales</taxon>
        <taxon>Umbelopsidaceae</taxon>
        <taxon>Umbelopsis</taxon>
    </lineage>
</organism>
<evidence type="ECO:0000313" key="20">
    <source>
        <dbReference type="EMBL" id="KAI8575829.1"/>
    </source>
</evidence>
<evidence type="ECO:0000256" key="9">
    <source>
        <dbReference type="ARBA" id="ARBA00022884"/>
    </source>
</evidence>
<feature type="short sequence motif" description="Q motif" evidence="15">
    <location>
        <begin position="53"/>
        <end position="81"/>
    </location>
</feature>
<keyword evidence="7 16" id="KW-0347">Helicase</keyword>
<dbReference type="CDD" id="cd17963">
    <property type="entry name" value="DEADc_DDX19_DDX25"/>
    <property type="match status" value="1"/>
</dbReference>